<evidence type="ECO:0000256" key="8">
    <source>
        <dbReference type="SAM" id="Phobius"/>
    </source>
</evidence>
<evidence type="ECO:0000256" key="1">
    <source>
        <dbReference type="ARBA" id="ARBA00004651"/>
    </source>
</evidence>
<accession>A0A085NUU6</accession>
<evidence type="ECO:0000256" key="4">
    <source>
        <dbReference type="ARBA" id="ARBA00022475"/>
    </source>
</evidence>
<dbReference type="GO" id="GO:0005886">
    <property type="term" value="C:plasma membrane"/>
    <property type="evidence" value="ECO:0007669"/>
    <property type="project" value="UniProtKB-SubCell"/>
</dbReference>
<keyword evidence="6 8" id="KW-1133">Transmembrane helix</keyword>
<dbReference type="InterPro" id="IPR050598">
    <property type="entry name" value="AminoAcid_Transporter"/>
</dbReference>
<dbReference type="FunFam" id="1.20.1740.10:FF:000003">
    <property type="entry name" value="Y+L amino acid transporter 1 isoform X1"/>
    <property type="match status" value="1"/>
</dbReference>
<proteinExistence type="inferred from homology"/>
<feature type="transmembrane region" description="Helical" evidence="8">
    <location>
        <begin position="497"/>
        <end position="519"/>
    </location>
</feature>
<evidence type="ECO:0000313" key="11">
    <source>
        <dbReference type="Proteomes" id="UP000030764"/>
    </source>
</evidence>
<evidence type="ECO:0000313" key="10">
    <source>
        <dbReference type="EMBL" id="KFD73242.1"/>
    </source>
</evidence>
<feature type="transmembrane region" description="Helical" evidence="8">
    <location>
        <begin position="114"/>
        <end position="134"/>
    </location>
</feature>
<keyword evidence="3" id="KW-0813">Transport</keyword>
<dbReference type="InterPro" id="IPR002293">
    <property type="entry name" value="AA/rel_permease1"/>
</dbReference>
<feature type="transmembrane region" description="Helical" evidence="8">
    <location>
        <begin position="389"/>
        <end position="415"/>
    </location>
</feature>
<dbReference type="Proteomes" id="UP000030758">
    <property type="component" value="Unassembled WGS sequence"/>
</dbReference>
<evidence type="ECO:0008006" key="12">
    <source>
        <dbReference type="Google" id="ProtNLM"/>
    </source>
</evidence>
<dbReference type="Pfam" id="PF13520">
    <property type="entry name" value="AA_permease_2"/>
    <property type="match status" value="1"/>
</dbReference>
<feature type="transmembrane region" description="Helical" evidence="8">
    <location>
        <begin position="340"/>
        <end position="362"/>
    </location>
</feature>
<evidence type="ECO:0000256" key="3">
    <source>
        <dbReference type="ARBA" id="ARBA00022448"/>
    </source>
</evidence>
<dbReference type="EMBL" id="KL367474">
    <property type="protein sequence ID" value="KFD73242.1"/>
    <property type="molecule type" value="Genomic_DNA"/>
</dbReference>
<gene>
    <name evidence="9" type="ORF">M513_08069</name>
    <name evidence="10" type="ORF">M514_08069</name>
</gene>
<feature type="transmembrane region" description="Helical" evidence="8">
    <location>
        <begin position="467"/>
        <end position="485"/>
    </location>
</feature>
<keyword evidence="4" id="KW-1003">Cell membrane</keyword>
<feature type="non-terminal residue" evidence="10">
    <location>
        <position position="1"/>
    </location>
</feature>
<dbReference type="Gene3D" id="1.20.1740.10">
    <property type="entry name" value="Amino acid/polyamine transporter I"/>
    <property type="match status" value="1"/>
</dbReference>
<feature type="transmembrane region" description="Helical" evidence="8">
    <location>
        <begin position="310"/>
        <end position="328"/>
    </location>
</feature>
<dbReference type="Proteomes" id="UP000030764">
    <property type="component" value="Unassembled WGS sequence"/>
</dbReference>
<keyword evidence="11" id="KW-1185">Reference proteome</keyword>
<evidence type="ECO:0000256" key="7">
    <source>
        <dbReference type="ARBA" id="ARBA00023136"/>
    </source>
</evidence>
<organism evidence="10">
    <name type="scientific">Trichuris suis</name>
    <name type="common">pig whipworm</name>
    <dbReference type="NCBI Taxonomy" id="68888"/>
    <lineage>
        <taxon>Eukaryota</taxon>
        <taxon>Metazoa</taxon>
        <taxon>Ecdysozoa</taxon>
        <taxon>Nematoda</taxon>
        <taxon>Enoplea</taxon>
        <taxon>Dorylaimia</taxon>
        <taxon>Trichinellida</taxon>
        <taxon>Trichuridae</taxon>
        <taxon>Trichuris</taxon>
    </lineage>
</organism>
<dbReference type="PANTHER" id="PTHR11785">
    <property type="entry name" value="AMINO ACID TRANSPORTER"/>
    <property type="match status" value="1"/>
</dbReference>
<feature type="transmembrane region" description="Helical" evidence="8">
    <location>
        <begin position="269"/>
        <end position="290"/>
    </location>
</feature>
<feature type="transmembrane region" description="Helical" evidence="8">
    <location>
        <begin position="436"/>
        <end position="455"/>
    </location>
</feature>
<protein>
    <recommendedName>
        <fullName evidence="12">Amino acid permease</fullName>
    </recommendedName>
</protein>
<comment type="similarity">
    <text evidence="2">Belongs to the amino acid-polyamine-organocation (APC) superfamily. L-type amino acid transporter (LAT) (TC 2.A.3.8) family.</text>
</comment>
<keyword evidence="5 8" id="KW-0812">Transmembrane</keyword>
<evidence type="ECO:0000256" key="2">
    <source>
        <dbReference type="ARBA" id="ARBA00007040"/>
    </source>
</evidence>
<keyword evidence="7 8" id="KW-0472">Membrane</keyword>
<dbReference type="GO" id="GO:0015179">
    <property type="term" value="F:L-amino acid transmembrane transporter activity"/>
    <property type="evidence" value="ECO:0007669"/>
    <property type="project" value="TreeGrafter"/>
</dbReference>
<feature type="transmembrane region" description="Helical" evidence="8">
    <location>
        <begin position="182"/>
        <end position="199"/>
    </location>
</feature>
<feature type="transmembrane region" description="Helical" evidence="8">
    <location>
        <begin position="525"/>
        <end position="544"/>
    </location>
</feature>
<evidence type="ECO:0000256" key="6">
    <source>
        <dbReference type="ARBA" id="ARBA00022989"/>
    </source>
</evidence>
<dbReference type="EMBL" id="KL363244">
    <property type="protein sequence ID" value="KFD51028.1"/>
    <property type="molecule type" value="Genomic_DNA"/>
</dbReference>
<comment type="subcellular location">
    <subcellularLocation>
        <location evidence="1">Cell membrane</location>
        <topology evidence="1">Multi-pass membrane protein</topology>
    </subcellularLocation>
</comment>
<feature type="transmembrane region" description="Helical" evidence="8">
    <location>
        <begin position="237"/>
        <end position="257"/>
    </location>
</feature>
<evidence type="ECO:0000256" key="5">
    <source>
        <dbReference type="ARBA" id="ARBA00022692"/>
    </source>
</evidence>
<dbReference type="AlphaFoldDB" id="A0A085NUU6"/>
<dbReference type="PANTHER" id="PTHR11785:SF531">
    <property type="entry name" value="LARGE NEUTRAL AMINO ACIDS TRANSPORTER SMALL SUBUNIT 1"/>
    <property type="match status" value="1"/>
</dbReference>
<name>A0A085NUU6_9BILA</name>
<sequence>LSGFVWLPISNYTLLLAYRNSISAKLAASRKRTSKRVFPPLPALEQTVKPSPGFNNCLTCSSPEKTNRMMSGKKGEASMDDSSITEDPVYMSPTMQKNDISAERSSTGGLKPRISLFAGVMVIVGSIIGSGIFISPKGVHENVGSIAGSLIIWTFSGLFSAMGAYCYAELGTFILESGADYAYVRVAFGPFLAFIRLWIEAIIVRPCTMTVVAMTCAVYILRPIYSTCESPEHAPALLAAVVLLLLTMINAYSVRWVMHVQNIFTIAKLFALALIILTGLVLLCIGEPYVSNLSSPWEGATSDIGKISMALYSGLWAFNGWNYLNFITEELRNPLRDLPIAIAISLSLVTVVYLLTNVAFYVGLASSEILESTAVAVTFGNRFYGSMNWIIPMFVACSCFGALNGILLTSSRLFLVAARQKQMPDVLSMVNPFRETPVPAVLFSGLLSLLYLSLSDNVYTLINYVQIVNWLAIGCATAGLLYLRYKMPPRSYPRPLKVNLVFPLVFLIGCVFLIVVPIVQSPVDTLIGLGIMATSIPVYFVFVASKSKPKSFTEFSDRLSDVTQKLFLVMKPQDDTQ</sequence>
<reference evidence="10 11" key="1">
    <citation type="journal article" date="2014" name="Nat. Genet.">
        <title>Genome and transcriptome of the porcine whipworm Trichuris suis.</title>
        <authorList>
            <person name="Jex A.R."/>
            <person name="Nejsum P."/>
            <person name="Schwarz E.M."/>
            <person name="Hu L."/>
            <person name="Young N.D."/>
            <person name="Hall R.S."/>
            <person name="Korhonen P.K."/>
            <person name="Liao S."/>
            <person name="Thamsborg S."/>
            <person name="Xia J."/>
            <person name="Xu P."/>
            <person name="Wang S."/>
            <person name="Scheerlinck J.P."/>
            <person name="Hofmann A."/>
            <person name="Sternberg P.W."/>
            <person name="Wang J."/>
            <person name="Gasser R.B."/>
        </authorList>
    </citation>
    <scope>NUCLEOTIDE SEQUENCE [LARGE SCALE GENOMIC DNA]</scope>
    <source>
        <strain evidence="10">DCEP-RM93F</strain>
        <strain evidence="9">DCEP-RM93M</strain>
    </source>
</reference>
<evidence type="ECO:0000313" key="9">
    <source>
        <dbReference type="EMBL" id="KFD51028.1"/>
    </source>
</evidence>
<feature type="transmembrane region" description="Helical" evidence="8">
    <location>
        <begin position="146"/>
        <end position="170"/>
    </location>
</feature>